<dbReference type="InterPro" id="IPR024072">
    <property type="entry name" value="DHFR-like_dom_sf"/>
</dbReference>
<evidence type="ECO:0000256" key="1">
    <source>
        <dbReference type="ARBA" id="ARBA00005104"/>
    </source>
</evidence>
<sequence>MRRLAETGPGLDDDALRAALAAPAAEDTGPGAWVRVVFIASADGAATLDGRAGGLGSPADQRLLSLSRHDADVVLVGAGTIRAEGYEGALLSEEDRRRRAEAGGPADPPVAVVSGSLDLDPESAFFTAAPVRPWILTSRAALAAEPERATALAARADVLAVGEEHVDPQTVVGTLHARGARVVHCEGGPRLFGSLAAAGLVDEVLLTVAPLLAGPAPGRVLTGEDGPGLPARLQLVQVLHDDGMLFLRLHHEGHASPGPDPTP</sequence>
<accession>A0AAP3AL73</accession>
<evidence type="ECO:0000256" key="2">
    <source>
        <dbReference type="ARBA" id="ARBA00022857"/>
    </source>
</evidence>
<evidence type="ECO:0000256" key="3">
    <source>
        <dbReference type="ARBA" id="ARBA00023002"/>
    </source>
</evidence>
<protein>
    <submittedName>
        <fullName evidence="5">Pyrimidine reductase family protein</fullName>
    </submittedName>
</protein>
<organism evidence="5 6">
    <name type="scientific">Micrococcus luteus</name>
    <name type="common">Micrococcus lysodeikticus</name>
    <dbReference type="NCBI Taxonomy" id="1270"/>
    <lineage>
        <taxon>Bacteria</taxon>
        <taxon>Bacillati</taxon>
        <taxon>Actinomycetota</taxon>
        <taxon>Actinomycetes</taxon>
        <taxon>Micrococcales</taxon>
        <taxon>Micrococcaceae</taxon>
        <taxon>Micrococcus</taxon>
    </lineage>
</organism>
<keyword evidence="2" id="KW-0521">NADP</keyword>
<dbReference type="GO" id="GO:0009231">
    <property type="term" value="P:riboflavin biosynthetic process"/>
    <property type="evidence" value="ECO:0007669"/>
    <property type="project" value="InterPro"/>
</dbReference>
<comment type="caution">
    <text evidence="5">The sequence shown here is derived from an EMBL/GenBank/DDBJ whole genome shotgun (WGS) entry which is preliminary data.</text>
</comment>
<dbReference type="AlphaFoldDB" id="A0AAP3AL73"/>
<dbReference type="PANTHER" id="PTHR38011:SF7">
    <property type="entry name" value="2,5-DIAMINO-6-RIBOSYLAMINO-4(3H)-PYRIMIDINONE 5'-PHOSPHATE REDUCTASE"/>
    <property type="match status" value="1"/>
</dbReference>
<dbReference type="Gene3D" id="3.40.430.10">
    <property type="entry name" value="Dihydrofolate Reductase, subunit A"/>
    <property type="match status" value="1"/>
</dbReference>
<dbReference type="PANTHER" id="PTHR38011">
    <property type="entry name" value="DIHYDROFOLATE REDUCTASE FAMILY PROTEIN (AFU_ORTHOLOGUE AFUA_8G06820)"/>
    <property type="match status" value="1"/>
</dbReference>
<gene>
    <name evidence="5" type="ORF">M3A82_009285</name>
</gene>
<keyword evidence="3" id="KW-0560">Oxidoreductase</keyword>
<evidence type="ECO:0000313" key="5">
    <source>
        <dbReference type="EMBL" id="MCV7629522.1"/>
    </source>
</evidence>
<evidence type="ECO:0000259" key="4">
    <source>
        <dbReference type="Pfam" id="PF01872"/>
    </source>
</evidence>
<dbReference type="InterPro" id="IPR050765">
    <property type="entry name" value="Riboflavin_Biosynth_HTPR"/>
</dbReference>
<dbReference type="GO" id="GO:0008703">
    <property type="term" value="F:5-amino-6-(5-phosphoribosylamino)uracil reductase activity"/>
    <property type="evidence" value="ECO:0007669"/>
    <property type="project" value="InterPro"/>
</dbReference>
<evidence type="ECO:0000313" key="6">
    <source>
        <dbReference type="Proteomes" id="UP001205867"/>
    </source>
</evidence>
<dbReference type="EMBL" id="JALXKZ020000024">
    <property type="protein sequence ID" value="MCV7629522.1"/>
    <property type="molecule type" value="Genomic_DNA"/>
</dbReference>
<reference evidence="5" key="1">
    <citation type="submission" date="2023-06" db="EMBL/GenBank/DDBJ databases">
        <title>lsaBGC provides a comprehensive framework for evolutionary analysis of biosynthetic gene clusters within focal taxa.</title>
        <authorList>
            <person name="Salamzade R."/>
            <person name="Sandstrom S."/>
            <person name="Kalan L.R."/>
        </authorList>
    </citation>
    <scope>NUCLEOTIDE SEQUENCE</scope>
    <source>
        <strain evidence="5">P3-SID899</strain>
    </source>
</reference>
<dbReference type="InterPro" id="IPR002734">
    <property type="entry name" value="RibDG_C"/>
</dbReference>
<dbReference type="Pfam" id="PF01872">
    <property type="entry name" value="RibD_C"/>
    <property type="match status" value="1"/>
</dbReference>
<feature type="domain" description="Bacterial bifunctional deaminase-reductase C-terminal" evidence="4">
    <location>
        <begin position="32"/>
        <end position="241"/>
    </location>
</feature>
<comment type="pathway">
    <text evidence="1">Cofactor biosynthesis; riboflavin biosynthesis.</text>
</comment>
<proteinExistence type="predicted"/>
<dbReference type="SUPFAM" id="SSF53597">
    <property type="entry name" value="Dihydrofolate reductase-like"/>
    <property type="match status" value="1"/>
</dbReference>
<name>A0AAP3AL73_MICLU</name>
<dbReference type="Proteomes" id="UP001205867">
    <property type="component" value="Unassembled WGS sequence"/>
</dbReference>